<gene>
    <name evidence="4" type="ORF">Vbra_4757</name>
</gene>
<dbReference type="PANTHER" id="PTHR43651:SF3">
    <property type="entry name" value="1,4-ALPHA-GLUCAN-BRANCHING ENZYME"/>
    <property type="match status" value="1"/>
</dbReference>
<dbReference type="SMART" id="SM00642">
    <property type="entry name" value="Aamy"/>
    <property type="match status" value="1"/>
</dbReference>
<dbReference type="InterPro" id="IPR014756">
    <property type="entry name" value="Ig_E-set"/>
</dbReference>
<feature type="active site" description="Nucleophile" evidence="2">
    <location>
        <position position="308"/>
    </location>
</feature>
<feature type="domain" description="Glycosyl hydrolase family 13 catalytic" evidence="3">
    <location>
        <begin position="120"/>
        <end position="521"/>
    </location>
</feature>
<dbReference type="GO" id="GO:0003844">
    <property type="term" value="F:1,4-alpha-glucan branching enzyme activity"/>
    <property type="evidence" value="ECO:0007669"/>
    <property type="project" value="InterPro"/>
</dbReference>
<dbReference type="EMBL" id="CDMY01000144">
    <property type="protein sequence ID" value="CEL93177.1"/>
    <property type="molecule type" value="Genomic_DNA"/>
</dbReference>
<dbReference type="PhylomeDB" id="A0A0G4ECX5"/>
<dbReference type="VEuPathDB" id="CryptoDB:Vbra_4757"/>
<dbReference type="AlphaFoldDB" id="A0A0G4ECX5"/>
<name>A0A0G4ECX5_VITBC</name>
<proteinExistence type="predicted"/>
<evidence type="ECO:0000256" key="1">
    <source>
        <dbReference type="ARBA" id="ARBA00022676"/>
    </source>
</evidence>
<dbReference type="InterPro" id="IPR037439">
    <property type="entry name" value="Branching_enzy"/>
</dbReference>
<sequence>MGEETLRRDYPYKFFGAHVDGEKKTTTFRVYAPEATHVFLLRDANNWQKGEPLHWTRDGVWELEVGEDLTYHQYKYHIINDKGYLPNRYEMGRIDPFSVQLASEFRADGSRNFNSVVGDPDRFEWTHKHIVDTKTDSDEADGEQKTAGLGVLKSIYEVHLGSFWQGNYRDIAHKLVPHVKYLGFSHVQIMPFMQSPLYESWGYLVGCPYAVSERHGTIDDFKYLVNSLHENGIGVIADVPLGHGIQDWDCGLSSYDGTDLFHHSGGKGWNNEWKARVYNFSNEFVRNYLIGVLTYMYRELGIDGARLDAVSSQLFLDYDRGEWDWWPLKNDKSRMRQEDWDLLNGVGFYEIGMSGYELSEVIDLDTIHFYRDLHSRLAHTAPPFVTIAEESRRVLRRLAVPVEKGGAGFGYVQNLGEMHRMRNYIRTTVEYRLIQHVEMLIHDRSEEKYVNAYNTHDECSNGKLRLLTEFKNHVQLVGMAALCWFRAGVPMIFQGDEFGEEIMFDGSPGCMDWGKTGDHAHLHQKQMIQNVHDLNMISQNEPAMWRHDSKSMIRNGSNNELKFFSIIRFGSDKGWDSGDPRDHLNDIVFIRSEAPFSSKCHCEIHVPCGGLWQVIYNSIDEKYIGIHDYNRHDPYWSCHSGGGPLWIELKPFQNMALKLVSID</sequence>
<dbReference type="GO" id="GO:0005737">
    <property type="term" value="C:cytoplasm"/>
    <property type="evidence" value="ECO:0007669"/>
    <property type="project" value="TreeGrafter"/>
</dbReference>
<dbReference type="Gene3D" id="3.20.20.80">
    <property type="entry name" value="Glycosidases"/>
    <property type="match status" value="1"/>
</dbReference>
<evidence type="ECO:0000259" key="3">
    <source>
        <dbReference type="SMART" id="SM00642"/>
    </source>
</evidence>
<dbReference type="Pfam" id="PF02922">
    <property type="entry name" value="CBM_48"/>
    <property type="match status" value="1"/>
</dbReference>
<dbReference type="InterPro" id="IPR013783">
    <property type="entry name" value="Ig-like_fold"/>
</dbReference>
<dbReference type="GO" id="GO:0004553">
    <property type="term" value="F:hydrolase activity, hydrolyzing O-glycosyl compounds"/>
    <property type="evidence" value="ECO:0007669"/>
    <property type="project" value="InterPro"/>
</dbReference>
<accession>A0A0G4ECX5</accession>
<dbReference type="Pfam" id="PF00128">
    <property type="entry name" value="Alpha-amylase"/>
    <property type="match status" value="1"/>
</dbReference>
<reference evidence="4 5" key="1">
    <citation type="submission" date="2014-11" db="EMBL/GenBank/DDBJ databases">
        <authorList>
            <person name="Zhu J."/>
            <person name="Qi W."/>
            <person name="Song R."/>
        </authorList>
    </citation>
    <scope>NUCLEOTIDE SEQUENCE [LARGE SCALE GENOMIC DNA]</scope>
</reference>
<protein>
    <recommendedName>
        <fullName evidence="3">Glycosyl hydrolase family 13 catalytic domain-containing protein</fullName>
    </recommendedName>
</protein>
<keyword evidence="5" id="KW-1185">Reference proteome</keyword>
<dbReference type="Proteomes" id="UP000041254">
    <property type="component" value="Unassembled WGS sequence"/>
</dbReference>
<dbReference type="STRING" id="1169540.A0A0G4ECX5"/>
<evidence type="ECO:0000313" key="5">
    <source>
        <dbReference type="Proteomes" id="UP000041254"/>
    </source>
</evidence>
<evidence type="ECO:0000313" key="4">
    <source>
        <dbReference type="EMBL" id="CEL93177.1"/>
    </source>
</evidence>
<dbReference type="PANTHER" id="PTHR43651">
    <property type="entry name" value="1,4-ALPHA-GLUCAN-BRANCHING ENZYME"/>
    <property type="match status" value="1"/>
</dbReference>
<keyword evidence="1" id="KW-0808">Transferase</keyword>
<dbReference type="InterPro" id="IPR004193">
    <property type="entry name" value="Glyco_hydro_13_N"/>
</dbReference>
<dbReference type="Gene3D" id="2.60.40.10">
    <property type="entry name" value="Immunoglobulins"/>
    <property type="match status" value="1"/>
</dbReference>
<dbReference type="SUPFAM" id="SSF51445">
    <property type="entry name" value="(Trans)glycosidases"/>
    <property type="match status" value="1"/>
</dbReference>
<dbReference type="InterPro" id="IPR006047">
    <property type="entry name" value="GH13_cat_dom"/>
</dbReference>
<dbReference type="GO" id="GO:0005978">
    <property type="term" value="P:glycogen biosynthetic process"/>
    <property type="evidence" value="ECO:0007669"/>
    <property type="project" value="InterPro"/>
</dbReference>
<dbReference type="SUPFAM" id="SSF81296">
    <property type="entry name" value="E set domains"/>
    <property type="match status" value="1"/>
</dbReference>
<evidence type="ECO:0000256" key="2">
    <source>
        <dbReference type="PIRSR" id="PIRSR000463-1"/>
    </source>
</evidence>
<organism evidence="4 5">
    <name type="scientific">Vitrella brassicaformis (strain CCMP3155)</name>
    <dbReference type="NCBI Taxonomy" id="1169540"/>
    <lineage>
        <taxon>Eukaryota</taxon>
        <taxon>Sar</taxon>
        <taxon>Alveolata</taxon>
        <taxon>Colpodellida</taxon>
        <taxon>Vitrellaceae</taxon>
        <taxon>Vitrella</taxon>
    </lineage>
</organism>
<dbReference type="OrthoDB" id="408870at2759"/>
<dbReference type="PIRSF" id="PIRSF000463">
    <property type="entry name" value="GlgB"/>
    <property type="match status" value="1"/>
</dbReference>
<dbReference type="InParanoid" id="A0A0G4ECX5"/>
<feature type="active site" description="Proton donor" evidence="2">
    <location>
        <position position="389"/>
    </location>
</feature>
<dbReference type="InterPro" id="IPR017853">
    <property type="entry name" value="GH"/>
</dbReference>
<keyword evidence="1" id="KW-0328">Glycosyltransferase</keyword>